<evidence type="ECO:0000313" key="1">
    <source>
        <dbReference type="EMBL" id="MDH6284041.1"/>
    </source>
</evidence>
<reference evidence="1 2" key="1">
    <citation type="submission" date="2023-04" db="EMBL/GenBank/DDBJ databases">
        <title>Forest soil microbial communities from Buena Vista Peninsula, Colon Province, Panama.</title>
        <authorList>
            <person name="Bouskill N."/>
        </authorList>
    </citation>
    <scope>NUCLEOTIDE SEQUENCE [LARGE SCALE GENOMIC DNA]</scope>
    <source>
        <strain evidence="1 2">CFH S0262</strain>
    </source>
</reference>
<keyword evidence="2" id="KW-1185">Reference proteome</keyword>
<name>A0ABT6MI81_9NOCA</name>
<organism evidence="1 2">
    <name type="scientific">Prescottella agglutinans</name>
    <dbReference type="NCBI Taxonomy" id="1644129"/>
    <lineage>
        <taxon>Bacteria</taxon>
        <taxon>Bacillati</taxon>
        <taxon>Actinomycetota</taxon>
        <taxon>Actinomycetes</taxon>
        <taxon>Mycobacteriales</taxon>
        <taxon>Nocardiaceae</taxon>
        <taxon>Prescottella</taxon>
    </lineage>
</organism>
<dbReference type="Proteomes" id="UP001160334">
    <property type="component" value="Unassembled WGS sequence"/>
</dbReference>
<proteinExistence type="predicted"/>
<gene>
    <name evidence="1" type="ORF">M2280_005292</name>
</gene>
<dbReference type="RefSeq" id="WP_280763288.1">
    <property type="nucleotide sequence ID" value="NZ_JARXVC010000017.1"/>
</dbReference>
<comment type="caution">
    <text evidence="1">The sequence shown here is derived from an EMBL/GenBank/DDBJ whole genome shotgun (WGS) entry which is preliminary data.</text>
</comment>
<sequence length="455" mass="49964">MPIGEVPFRDGMKYGLGYNALTGLSMSSPAAEGTVSEPEEAKGQLVTSSCVTVQSVENLHKTLGIEVGASGSYGPIKGDAKVEYAQSCDFSSFSTYVIVRVTVRNAFRSIDSPKFTQDAEDLIKNENNVRFRERFGDGYIHGIKTGGEYFAIYQLTSTSLSERESLSVSVKAAYDGVITKAALSTAISTAKSQSVSNLQVQVYVYRQGTIQDADLDVVDIMETAKTFPVDVAGENAFAYSALVQDYRTLKSPKDDFNYLEIGRQEGVLADFARKRFQLLESKDDFSYMLKYPTSFQNLDGSDVSTIELEEKRADLIDDLNKLEGDAITCSKDPTKCEYTKISPEKYDEGKPIPKAAPPPINAMPDLVGLPAGPVLSFIACLQMEEVEHCVNFLGPELNPIRNRLKELGEFFFHVFRDGVRGKVDGNPNPPGTTIREQFPAKGTPVTHGAQIVFYV</sequence>
<protein>
    <submittedName>
        <fullName evidence="1">Uncharacterized protein</fullName>
    </submittedName>
</protein>
<evidence type="ECO:0000313" key="2">
    <source>
        <dbReference type="Proteomes" id="UP001160334"/>
    </source>
</evidence>
<accession>A0ABT6MI81</accession>
<dbReference type="EMBL" id="JARXVC010000017">
    <property type="protein sequence ID" value="MDH6284041.1"/>
    <property type="molecule type" value="Genomic_DNA"/>
</dbReference>